<evidence type="ECO:0000313" key="1">
    <source>
        <dbReference type="EMBL" id="AYO31617.1"/>
    </source>
</evidence>
<dbReference type="KEGG" id="bacg:D2962_14300"/>
<organism evidence="1 2">
    <name type="scientific">Biomaibacter acetigenes</name>
    <dbReference type="NCBI Taxonomy" id="2316383"/>
    <lineage>
        <taxon>Bacteria</taxon>
        <taxon>Bacillati</taxon>
        <taxon>Bacillota</taxon>
        <taxon>Clostridia</taxon>
        <taxon>Thermosediminibacterales</taxon>
        <taxon>Tepidanaerobacteraceae</taxon>
        <taxon>Biomaibacter</taxon>
    </lineage>
</organism>
<dbReference type="Proteomes" id="UP000280960">
    <property type="component" value="Chromosome"/>
</dbReference>
<proteinExistence type="predicted"/>
<dbReference type="AlphaFoldDB" id="A0A3G2RA62"/>
<sequence length="207" mass="23694">MGITDAEDLMFTSNITAAKILNKNEKLQLSPVKYTVQKIKTVRYKNGLYKDSLVATAFVTNSLNYYEEKYDKTISVKSAITVYYDHYYWDDVLDYDFYDIIKSGGKIVQIDDSQVKVSSLEVLADNYGKRYSDPNPNTFISVGGWMDKYTKNSPTIGTWYYLTDGEYDTWYNVLPVGAHVSSKVTAKLIRGTSNWTVEIEFLKGTFI</sequence>
<accession>A0A3G2RA62</accession>
<dbReference type="EMBL" id="CP033169">
    <property type="protein sequence ID" value="AYO31617.1"/>
    <property type="molecule type" value="Genomic_DNA"/>
</dbReference>
<keyword evidence="2" id="KW-1185">Reference proteome</keyword>
<dbReference type="RefSeq" id="WP_122015377.1">
    <property type="nucleotide sequence ID" value="NZ_CP033169.1"/>
</dbReference>
<gene>
    <name evidence="1" type="ORF">D2962_14300</name>
</gene>
<reference evidence="1 2" key="1">
    <citation type="submission" date="2018-10" db="EMBL/GenBank/DDBJ databases">
        <authorList>
            <person name="Zhang X."/>
        </authorList>
    </citation>
    <scope>NUCLEOTIDE SEQUENCE [LARGE SCALE GENOMIC DNA]</scope>
    <source>
        <strain evidence="1 2">SK-G1</strain>
    </source>
</reference>
<protein>
    <submittedName>
        <fullName evidence="1">Uncharacterized protein</fullName>
    </submittedName>
</protein>
<evidence type="ECO:0000313" key="2">
    <source>
        <dbReference type="Proteomes" id="UP000280960"/>
    </source>
</evidence>
<name>A0A3G2RA62_9FIRM</name>